<feature type="region of interest" description="Disordered" evidence="1">
    <location>
        <begin position="24"/>
        <end position="45"/>
    </location>
</feature>
<dbReference type="EMBL" id="KV417720">
    <property type="protein sequence ID" value="KZP08477.1"/>
    <property type="molecule type" value="Genomic_DNA"/>
</dbReference>
<evidence type="ECO:0000313" key="2">
    <source>
        <dbReference type="EMBL" id="KZP08477.1"/>
    </source>
</evidence>
<evidence type="ECO:0000256" key="1">
    <source>
        <dbReference type="SAM" id="MobiDB-lite"/>
    </source>
</evidence>
<protein>
    <submittedName>
        <fullName evidence="2">Uncharacterized protein</fullName>
    </submittedName>
</protein>
<keyword evidence="3" id="KW-1185">Reference proteome</keyword>
<reference evidence="2 3" key="1">
    <citation type="journal article" date="2016" name="Mol. Biol. Evol.">
        <title>Comparative Genomics of Early-Diverging Mushroom-Forming Fungi Provides Insights into the Origins of Lignocellulose Decay Capabilities.</title>
        <authorList>
            <person name="Nagy L.G."/>
            <person name="Riley R."/>
            <person name="Tritt A."/>
            <person name="Adam C."/>
            <person name="Daum C."/>
            <person name="Floudas D."/>
            <person name="Sun H."/>
            <person name="Yadav J.S."/>
            <person name="Pangilinan J."/>
            <person name="Larsson K.H."/>
            <person name="Matsuura K."/>
            <person name="Barry K."/>
            <person name="Labutti K."/>
            <person name="Kuo R."/>
            <person name="Ohm R.A."/>
            <person name="Bhattacharya S.S."/>
            <person name="Shirouzu T."/>
            <person name="Yoshinaga Y."/>
            <person name="Martin F.M."/>
            <person name="Grigoriev I.V."/>
            <person name="Hibbett D.S."/>
        </authorList>
    </citation>
    <scope>NUCLEOTIDE SEQUENCE [LARGE SCALE GENOMIC DNA]</scope>
    <source>
        <strain evidence="2 3">CBS 109695</strain>
    </source>
</reference>
<name>A0A165XET7_9AGAM</name>
<dbReference type="Proteomes" id="UP000076532">
    <property type="component" value="Unassembled WGS sequence"/>
</dbReference>
<dbReference type="AlphaFoldDB" id="A0A165XET7"/>
<proteinExistence type="predicted"/>
<organism evidence="2 3">
    <name type="scientific">Athelia psychrophila</name>
    <dbReference type="NCBI Taxonomy" id="1759441"/>
    <lineage>
        <taxon>Eukaryota</taxon>
        <taxon>Fungi</taxon>
        <taxon>Dikarya</taxon>
        <taxon>Basidiomycota</taxon>
        <taxon>Agaricomycotina</taxon>
        <taxon>Agaricomycetes</taxon>
        <taxon>Agaricomycetidae</taxon>
        <taxon>Atheliales</taxon>
        <taxon>Atheliaceae</taxon>
        <taxon>Athelia</taxon>
    </lineage>
</organism>
<gene>
    <name evidence="2" type="ORF">FIBSPDRAFT_262004</name>
</gene>
<sequence>MRDVPCYGAIFAVHAFGLNMLSNSSSPHPRNLTTTSTSQDPHTMVFRRSTSPFRWTLDRRGTNLDGIAGKARALDGRQARQQLWRIRDVGGEEVVRISWRVSSWTPPRSAHVYISPFLLHTHPPTKPNRYGALPTTGLVSQNTANPIPTSSYVF</sequence>
<feature type="compositionally biased region" description="Polar residues" evidence="1">
    <location>
        <begin position="24"/>
        <end position="41"/>
    </location>
</feature>
<evidence type="ECO:0000313" key="3">
    <source>
        <dbReference type="Proteomes" id="UP000076532"/>
    </source>
</evidence>
<accession>A0A165XET7</accession>